<dbReference type="AlphaFoldDB" id="A0A9J6FYI5"/>
<dbReference type="Proteomes" id="UP000821853">
    <property type="component" value="Chromosome 2"/>
</dbReference>
<reference evidence="1 2" key="1">
    <citation type="journal article" date="2020" name="Cell">
        <title>Large-Scale Comparative Analyses of Tick Genomes Elucidate Their Genetic Diversity and Vector Capacities.</title>
        <authorList>
            <consortium name="Tick Genome and Microbiome Consortium (TIGMIC)"/>
            <person name="Jia N."/>
            <person name="Wang J."/>
            <person name="Shi W."/>
            <person name="Du L."/>
            <person name="Sun Y."/>
            <person name="Zhan W."/>
            <person name="Jiang J.F."/>
            <person name="Wang Q."/>
            <person name="Zhang B."/>
            <person name="Ji P."/>
            <person name="Bell-Sakyi L."/>
            <person name="Cui X.M."/>
            <person name="Yuan T.T."/>
            <person name="Jiang B.G."/>
            <person name="Yang W.F."/>
            <person name="Lam T.T."/>
            <person name="Chang Q.C."/>
            <person name="Ding S.J."/>
            <person name="Wang X.J."/>
            <person name="Zhu J.G."/>
            <person name="Ruan X.D."/>
            <person name="Zhao L."/>
            <person name="Wei J.T."/>
            <person name="Ye R.Z."/>
            <person name="Que T.C."/>
            <person name="Du C.H."/>
            <person name="Zhou Y.H."/>
            <person name="Cheng J.X."/>
            <person name="Dai P.F."/>
            <person name="Guo W.B."/>
            <person name="Han X.H."/>
            <person name="Huang E.J."/>
            <person name="Li L.F."/>
            <person name="Wei W."/>
            <person name="Gao Y.C."/>
            <person name="Liu J.Z."/>
            <person name="Shao H.Z."/>
            <person name="Wang X."/>
            <person name="Wang C.C."/>
            <person name="Yang T.C."/>
            <person name="Huo Q.B."/>
            <person name="Li W."/>
            <person name="Chen H.Y."/>
            <person name="Chen S.E."/>
            <person name="Zhou L.G."/>
            <person name="Ni X.B."/>
            <person name="Tian J.H."/>
            <person name="Sheng Y."/>
            <person name="Liu T."/>
            <person name="Pan Y.S."/>
            <person name="Xia L.Y."/>
            <person name="Li J."/>
            <person name="Zhao F."/>
            <person name="Cao W.C."/>
        </authorList>
    </citation>
    <scope>NUCLEOTIDE SEQUENCE [LARGE SCALE GENOMIC DNA]</scope>
    <source>
        <strain evidence="1">HaeL-2018</strain>
    </source>
</reference>
<evidence type="ECO:0008006" key="3">
    <source>
        <dbReference type="Google" id="ProtNLM"/>
    </source>
</evidence>
<proteinExistence type="predicted"/>
<protein>
    <recommendedName>
        <fullName evidence="3">Endonuclease/exonuclease/phosphatase domain-containing protein</fullName>
    </recommendedName>
</protein>
<evidence type="ECO:0000313" key="1">
    <source>
        <dbReference type="EMBL" id="KAH9367831.1"/>
    </source>
</evidence>
<dbReference type="EMBL" id="JABSTR010000004">
    <property type="protein sequence ID" value="KAH9367831.1"/>
    <property type="molecule type" value="Genomic_DNA"/>
</dbReference>
<dbReference type="InterPro" id="IPR036691">
    <property type="entry name" value="Endo/exonu/phosph_ase_sf"/>
</dbReference>
<gene>
    <name evidence="1" type="ORF">HPB48_017688</name>
</gene>
<keyword evidence="2" id="KW-1185">Reference proteome</keyword>
<dbReference type="SUPFAM" id="SSF56219">
    <property type="entry name" value="DNase I-like"/>
    <property type="match status" value="1"/>
</dbReference>
<dbReference type="Gene3D" id="3.60.10.10">
    <property type="entry name" value="Endonuclease/exonuclease/phosphatase"/>
    <property type="match status" value="1"/>
</dbReference>
<accession>A0A9J6FYI5</accession>
<dbReference type="VEuPathDB" id="VectorBase:HLOH_050571"/>
<comment type="caution">
    <text evidence="1">The sequence shown here is derived from an EMBL/GenBank/DDBJ whole genome shotgun (WGS) entry which is preliminary data.</text>
</comment>
<evidence type="ECO:0000313" key="2">
    <source>
        <dbReference type="Proteomes" id="UP000821853"/>
    </source>
</evidence>
<name>A0A9J6FYI5_HAELO</name>
<organism evidence="1 2">
    <name type="scientific">Haemaphysalis longicornis</name>
    <name type="common">Bush tick</name>
    <dbReference type="NCBI Taxonomy" id="44386"/>
    <lineage>
        <taxon>Eukaryota</taxon>
        <taxon>Metazoa</taxon>
        <taxon>Ecdysozoa</taxon>
        <taxon>Arthropoda</taxon>
        <taxon>Chelicerata</taxon>
        <taxon>Arachnida</taxon>
        <taxon>Acari</taxon>
        <taxon>Parasitiformes</taxon>
        <taxon>Ixodida</taxon>
        <taxon>Ixodoidea</taxon>
        <taxon>Ixodidae</taxon>
        <taxon>Haemaphysalinae</taxon>
        <taxon>Haemaphysalis</taxon>
    </lineage>
</organism>
<sequence length="89" mass="9786">MATRKDESRLDRVYVSSVLADIVTECEIVEAAASLPQISDHSPVGIKITSKGNPSNNQAWQLDTRILYDRTCKASLRNRIAASIEGRPS</sequence>